<dbReference type="GO" id="GO:0005506">
    <property type="term" value="F:iron ion binding"/>
    <property type="evidence" value="ECO:0007669"/>
    <property type="project" value="InterPro"/>
</dbReference>
<dbReference type="Gene3D" id="1.10.630.10">
    <property type="entry name" value="Cytochrome P450"/>
    <property type="match status" value="1"/>
</dbReference>
<keyword evidence="7" id="KW-0503">Monooxygenase</keyword>
<dbReference type="InterPro" id="IPR036396">
    <property type="entry name" value="Cyt_P450_sf"/>
</dbReference>
<comment type="similarity">
    <text evidence="2 7">Belongs to the cytochrome P450 family.</text>
</comment>
<evidence type="ECO:0000256" key="2">
    <source>
        <dbReference type="ARBA" id="ARBA00010617"/>
    </source>
</evidence>
<comment type="cofactor">
    <cofactor evidence="1 6">
        <name>heme</name>
        <dbReference type="ChEBI" id="CHEBI:30413"/>
    </cofactor>
</comment>
<dbReference type="InterPro" id="IPR002401">
    <property type="entry name" value="Cyt_P450_E_grp-I"/>
</dbReference>
<keyword evidence="4 6" id="KW-0479">Metal-binding</keyword>
<dbReference type="InterPro" id="IPR001128">
    <property type="entry name" value="Cyt_P450"/>
</dbReference>
<name>A0AA39XZJ0_9PEZI</name>
<accession>A0AA39XZJ0</accession>
<evidence type="ECO:0000256" key="6">
    <source>
        <dbReference type="PIRSR" id="PIRSR602401-1"/>
    </source>
</evidence>
<keyword evidence="11" id="KW-1185">Reference proteome</keyword>
<feature type="transmembrane region" description="Helical" evidence="9">
    <location>
        <begin position="28"/>
        <end position="49"/>
    </location>
</feature>
<feature type="transmembrane region" description="Helical" evidence="9">
    <location>
        <begin position="61"/>
        <end position="82"/>
    </location>
</feature>
<evidence type="ECO:0000256" key="5">
    <source>
        <dbReference type="ARBA" id="ARBA00023004"/>
    </source>
</evidence>
<keyword evidence="7" id="KW-0560">Oxidoreductase</keyword>
<dbReference type="PRINTS" id="PR00385">
    <property type="entry name" value="P450"/>
</dbReference>
<gene>
    <name evidence="10" type="primary">TRI11_4</name>
    <name evidence="10" type="ORF">DIS24_g8818</name>
</gene>
<evidence type="ECO:0000256" key="7">
    <source>
        <dbReference type="RuleBase" id="RU000461"/>
    </source>
</evidence>
<organism evidence="10 11">
    <name type="scientific">Lasiodiplodia hormozganensis</name>
    <dbReference type="NCBI Taxonomy" id="869390"/>
    <lineage>
        <taxon>Eukaryota</taxon>
        <taxon>Fungi</taxon>
        <taxon>Dikarya</taxon>
        <taxon>Ascomycota</taxon>
        <taxon>Pezizomycotina</taxon>
        <taxon>Dothideomycetes</taxon>
        <taxon>Dothideomycetes incertae sedis</taxon>
        <taxon>Botryosphaeriales</taxon>
        <taxon>Botryosphaeriaceae</taxon>
        <taxon>Lasiodiplodia</taxon>
    </lineage>
</organism>
<feature type="binding site" description="axial binding residue" evidence="6">
    <location>
        <position position="454"/>
    </location>
    <ligand>
        <name>heme</name>
        <dbReference type="ChEBI" id="CHEBI:30413"/>
    </ligand>
    <ligandPart>
        <name>Fe</name>
        <dbReference type="ChEBI" id="CHEBI:18248"/>
    </ligandPart>
</feature>
<evidence type="ECO:0000256" key="3">
    <source>
        <dbReference type="ARBA" id="ARBA00022617"/>
    </source>
</evidence>
<evidence type="ECO:0000313" key="10">
    <source>
        <dbReference type="EMBL" id="KAK0642685.1"/>
    </source>
</evidence>
<dbReference type="SUPFAM" id="SSF48264">
    <property type="entry name" value="Cytochrome P450"/>
    <property type="match status" value="1"/>
</dbReference>
<feature type="transmembrane region" description="Helical" evidence="9">
    <location>
        <begin position="304"/>
        <end position="325"/>
    </location>
</feature>
<reference evidence="10" key="1">
    <citation type="submission" date="2023-06" db="EMBL/GenBank/DDBJ databases">
        <title>Multi-omics analyses reveal the molecular pathogenesis toolkit of Lasiodiplodia hormozganensis, a cross-kingdom pathogen.</title>
        <authorList>
            <person name="Felix C."/>
            <person name="Meneses R."/>
            <person name="Goncalves M.F.M."/>
            <person name="Tilleman L."/>
            <person name="Duarte A.S."/>
            <person name="Jorrin-Novo J.V."/>
            <person name="Van De Peer Y."/>
            <person name="Deforce D."/>
            <person name="Van Nieuwerburgh F."/>
            <person name="Esteves A.C."/>
            <person name="Alves A."/>
        </authorList>
    </citation>
    <scope>NUCLEOTIDE SEQUENCE</scope>
    <source>
        <strain evidence="10">CBS 339.90</strain>
    </source>
</reference>
<evidence type="ECO:0000313" key="11">
    <source>
        <dbReference type="Proteomes" id="UP001175001"/>
    </source>
</evidence>
<dbReference type="PANTHER" id="PTHR24305">
    <property type="entry name" value="CYTOCHROME P450"/>
    <property type="match status" value="1"/>
</dbReference>
<dbReference type="Pfam" id="PF00067">
    <property type="entry name" value="p450"/>
    <property type="match status" value="1"/>
</dbReference>
<dbReference type="PROSITE" id="PS00086">
    <property type="entry name" value="CYTOCHROME_P450"/>
    <property type="match status" value="1"/>
</dbReference>
<evidence type="ECO:0000256" key="1">
    <source>
        <dbReference type="ARBA" id="ARBA00001971"/>
    </source>
</evidence>
<dbReference type="InterPro" id="IPR050121">
    <property type="entry name" value="Cytochrome_P450_monoxygenase"/>
</dbReference>
<dbReference type="PRINTS" id="PR00463">
    <property type="entry name" value="EP450I"/>
</dbReference>
<proteinExistence type="inferred from homology"/>
<dbReference type="GO" id="GO:0020037">
    <property type="term" value="F:heme binding"/>
    <property type="evidence" value="ECO:0007669"/>
    <property type="project" value="InterPro"/>
</dbReference>
<feature type="region of interest" description="Disordered" evidence="8">
    <location>
        <begin position="113"/>
        <end position="149"/>
    </location>
</feature>
<keyword evidence="5 6" id="KW-0408">Iron</keyword>
<comment type="caution">
    <text evidence="10">The sequence shown here is derived from an EMBL/GenBank/DDBJ whole genome shotgun (WGS) entry which is preliminary data.</text>
</comment>
<sequence length="601" mass="68173">MEAKLVPLLQEFLFNGDARLSNLRVTNVALALLILWLITSTTFALYNLLLHPLAKYPGPRLAACTSLVYLYHFLAGTSVSWVDATHRRYGPVVRLAPDRLSYTSAQAWKDIFGHRTGGRQSNPKDPRTQSGAIDGCHSLVSEPDDDRHGQTRRVFSHAFSDRALVQQEGLIQGYVEQLVELIRRGGGGVAGEEEEKKKREMDATKLFNFATFDIMADLAFGDPLGNLKEASALNEYRIAQIIYAVFLMPRTVRAAAELTISQCADLVARRMDKGETERPDIWGLMMRAEKRIQFSRGEMTAQSFLFMIAGTETTATLLSGLTWFLMMSPTKYKKLVEEIRAVESEEELESDRNLRKLKYLNACLEEGLRLYPPVPLGTNRKVARGGNTICGDWLPEDTRLTVDHYSAYRSAENFKDPDVFLPERWIPGEPGFEEHHAYDKREVLQPFSYGPRNCLGKNLAYYEMRALYAKVLWNFDLELCAGMETWIDQKTWALWHKPPLMASVITTFFFFLNAMVSPVTSTTMLQDSLLSRHSTPCTNTFYVPKVKWNAYLNNNANYERQCGCGCFNSIRRSGCTNHDITLAPKACKEDEQTINYSTNSD</sequence>
<keyword evidence="9" id="KW-0812">Transmembrane</keyword>
<evidence type="ECO:0000256" key="8">
    <source>
        <dbReference type="SAM" id="MobiDB-lite"/>
    </source>
</evidence>
<keyword evidence="3 6" id="KW-0349">Heme</keyword>
<evidence type="ECO:0000256" key="4">
    <source>
        <dbReference type="ARBA" id="ARBA00022723"/>
    </source>
</evidence>
<dbReference type="GO" id="GO:0016705">
    <property type="term" value="F:oxidoreductase activity, acting on paired donors, with incorporation or reduction of molecular oxygen"/>
    <property type="evidence" value="ECO:0007669"/>
    <property type="project" value="InterPro"/>
</dbReference>
<dbReference type="EMBL" id="JAUJDW010000069">
    <property type="protein sequence ID" value="KAK0642685.1"/>
    <property type="molecule type" value="Genomic_DNA"/>
</dbReference>
<dbReference type="Proteomes" id="UP001175001">
    <property type="component" value="Unassembled WGS sequence"/>
</dbReference>
<evidence type="ECO:0000256" key="9">
    <source>
        <dbReference type="SAM" id="Phobius"/>
    </source>
</evidence>
<dbReference type="CDD" id="cd11058">
    <property type="entry name" value="CYP60B-like"/>
    <property type="match status" value="1"/>
</dbReference>
<keyword evidence="9" id="KW-0472">Membrane</keyword>
<dbReference type="GO" id="GO:0004497">
    <property type="term" value="F:monooxygenase activity"/>
    <property type="evidence" value="ECO:0007669"/>
    <property type="project" value="UniProtKB-KW"/>
</dbReference>
<keyword evidence="9" id="KW-1133">Transmembrane helix</keyword>
<dbReference type="PANTHER" id="PTHR24305:SF210">
    <property type="entry name" value="CYTOCHROME P450 MONOOXYGENASE ASQL-RELATED"/>
    <property type="match status" value="1"/>
</dbReference>
<protein>
    <submittedName>
        <fullName evidence="10">Isotrichodermin C-15 hydroxylase</fullName>
    </submittedName>
</protein>
<dbReference type="InterPro" id="IPR017972">
    <property type="entry name" value="Cyt_P450_CS"/>
</dbReference>
<dbReference type="AlphaFoldDB" id="A0AA39XZJ0"/>